<keyword evidence="1" id="KW-0812">Transmembrane</keyword>
<keyword evidence="1" id="KW-0472">Membrane</keyword>
<dbReference type="EMBL" id="JACIGY010000001">
    <property type="protein sequence ID" value="MBB4409950.1"/>
    <property type="molecule type" value="Genomic_DNA"/>
</dbReference>
<accession>A0A7W6S748</accession>
<evidence type="ECO:0000313" key="4">
    <source>
        <dbReference type="EMBL" id="MBB4444637.1"/>
    </source>
</evidence>
<organism evidence="2 5">
    <name type="scientific">Aliirhizobium cellulosilyticum</name>
    <dbReference type="NCBI Taxonomy" id="393664"/>
    <lineage>
        <taxon>Bacteria</taxon>
        <taxon>Pseudomonadati</taxon>
        <taxon>Pseudomonadota</taxon>
        <taxon>Alphaproteobacteria</taxon>
        <taxon>Hyphomicrobiales</taxon>
        <taxon>Rhizobiaceae</taxon>
        <taxon>Aliirhizobium</taxon>
    </lineage>
</organism>
<feature type="transmembrane region" description="Helical" evidence="1">
    <location>
        <begin position="6"/>
        <end position="27"/>
    </location>
</feature>
<dbReference type="Proteomes" id="UP000524535">
    <property type="component" value="Unassembled WGS sequence"/>
</dbReference>
<dbReference type="EMBL" id="JACIGW010000001">
    <property type="protein sequence ID" value="MBB4347655.1"/>
    <property type="molecule type" value="Genomic_DNA"/>
</dbReference>
<reference evidence="5 6" key="1">
    <citation type="submission" date="2020-08" db="EMBL/GenBank/DDBJ databases">
        <title>Genomic Encyclopedia of Type Strains, Phase IV (KMG-V): Genome sequencing to study the core and pangenomes of soil and plant-associated prokaryotes.</title>
        <authorList>
            <person name="Whitman W."/>
        </authorList>
    </citation>
    <scope>NUCLEOTIDE SEQUENCE [LARGE SCALE GENOMIC DNA]</scope>
    <source>
        <strain evidence="3 6">SEMIA 444</strain>
        <strain evidence="2 5">SEMIA 448</strain>
        <strain evidence="4 7">SEMIA 452</strain>
    </source>
</reference>
<evidence type="ECO:0000313" key="2">
    <source>
        <dbReference type="EMBL" id="MBB4347655.1"/>
    </source>
</evidence>
<proteinExistence type="predicted"/>
<keyword evidence="6" id="KW-1185">Reference proteome</keyword>
<evidence type="ECO:0000313" key="7">
    <source>
        <dbReference type="Proteomes" id="UP000576087"/>
    </source>
</evidence>
<dbReference type="Proteomes" id="UP000520770">
    <property type="component" value="Unassembled WGS sequence"/>
</dbReference>
<evidence type="ECO:0000313" key="5">
    <source>
        <dbReference type="Proteomes" id="UP000520770"/>
    </source>
</evidence>
<dbReference type="AlphaFoldDB" id="A0A7W6S748"/>
<name>A0A7W6S748_9HYPH</name>
<sequence>MFDTLAILAVLISSLCIASVTLMVSALHRPRGDIEDFARRHSAF</sequence>
<dbReference type="Proteomes" id="UP000576087">
    <property type="component" value="Unassembled WGS sequence"/>
</dbReference>
<gene>
    <name evidence="3" type="ORF">GGE31_000421</name>
    <name evidence="2" type="ORF">GGE33_001363</name>
    <name evidence="4" type="ORF">GGE35_000419</name>
</gene>
<evidence type="ECO:0000313" key="3">
    <source>
        <dbReference type="EMBL" id="MBB4409950.1"/>
    </source>
</evidence>
<comment type="caution">
    <text evidence="2">The sequence shown here is derived from an EMBL/GenBank/DDBJ whole genome shotgun (WGS) entry which is preliminary data.</text>
</comment>
<dbReference type="EMBL" id="JACIHM010000001">
    <property type="protein sequence ID" value="MBB4444637.1"/>
    <property type="molecule type" value="Genomic_DNA"/>
</dbReference>
<evidence type="ECO:0000256" key="1">
    <source>
        <dbReference type="SAM" id="Phobius"/>
    </source>
</evidence>
<keyword evidence="1" id="KW-1133">Transmembrane helix</keyword>
<protein>
    <submittedName>
        <fullName evidence="2">Uncharacterized protein</fullName>
    </submittedName>
</protein>
<evidence type="ECO:0000313" key="6">
    <source>
        <dbReference type="Proteomes" id="UP000524535"/>
    </source>
</evidence>